<dbReference type="InterPro" id="IPR016130">
    <property type="entry name" value="Tyr_Pase_AS"/>
</dbReference>
<dbReference type="Pfam" id="PF22784">
    <property type="entry name" value="PTP-SAK"/>
    <property type="match status" value="1"/>
</dbReference>
<evidence type="ECO:0000256" key="1">
    <source>
        <dbReference type="ARBA" id="ARBA00022801"/>
    </source>
</evidence>
<dbReference type="PROSITE" id="PS51182">
    <property type="entry name" value="C2_TENSIN"/>
    <property type="match status" value="1"/>
</dbReference>
<dbReference type="PANTHER" id="PTHR12305:SF94">
    <property type="entry name" value="PHOSPHATIDYLINOSITOL-3,4,5-TRISPHOSPHATE 3-PHOSPHATASE"/>
    <property type="match status" value="1"/>
</dbReference>
<dbReference type="SMART" id="SM01326">
    <property type="entry name" value="PTEN_C2"/>
    <property type="match status" value="1"/>
</dbReference>
<dbReference type="InterPro" id="IPR029021">
    <property type="entry name" value="Prot-tyrosine_phosphatase-like"/>
</dbReference>
<dbReference type="Gene3D" id="3.90.190.10">
    <property type="entry name" value="Protein tyrosine phosphatase superfamily"/>
    <property type="match status" value="1"/>
</dbReference>
<dbReference type="STRING" id="1202772.A0A1V9Y613"/>
<dbReference type="SUPFAM" id="SSF49562">
    <property type="entry name" value="C2 domain (Calcium/lipid-binding domain, CaLB)"/>
    <property type="match status" value="1"/>
</dbReference>
<dbReference type="PROSITE" id="PS51181">
    <property type="entry name" value="PPASE_TENSIN"/>
    <property type="match status" value="1"/>
</dbReference>
<evidence type="ECO:0000313" key="7">
    <source>
        <dbReference type="Proteomes" id="UP000243579"/>
    </source>
</evidence>
<evidence type="ECO:0000313" key="6">
    <source>
        <dbReference type="EMBL" id="OQR81118.1"/>
    </source>
</evidence>
<feature type="compositionally biased region" description="Basic and acidic residues" evidence="2">
    <location>
        <begin position="1"/>
        <end position="13"/>
    </location>
</feature>
<accession>A0A1V9Y613</accession>
<dbReference type="InterPro" id="IPR057023">
    <property type="entry name" value="PTP-SAK"/>
</dbReference>
<comment type="caution">
    <text evidence="6">The sequence shown here is derived from an EMBL/GenBank/DDBJ whole genome shotgun (WGS) entry which is preliminary data.</text>
</comment>
<dbReference type="PROSITE" id="PS50056">
    <property type="entry name" value="TYR_PHOSPHATASE_2"/>
    <property type="match status" value="1"/>
</dbReference>
<dbReference type="PANTHER" id="PTHR12305">
    <property type="entry name" value="PHOSPHATASE WITH HOMOLOGY TO TENSIN"/>
    <property type="match status" value="1"/>
</dbReference>
<dbReference type="InterPro" id="IPR014020">
    <property type="entry name" value="Tensin_C2-dom"/>
</dbReference>
<evidence type="ECO:0000256" key="2">
    <source>
        <dbReference type="SAM" id="MobiDB-lite"/>
    </source>
</evidence>
<dbReference type="InterPro" id="IPR029023">
    <property type="entry name" value="Tensin_phosphatase"/>
</dbReference>
<evidence type="ECO:0000259" key="3">
    <source>
        <dbReference type="PROSITE" id="PS50056"/>
    </source>
</evidence>
<dbReference type="Gene3D" id="2.60.40.1110">
    <property type="match status" value="1"/>
</dbReference>
<dbReference type="SUPFAM" id="SSF52799">
    <property type="entry name" value="(Phosphotyrosine protein) phosphatases II"/>
    <property type="match status" value="1"/>
</dbReference>
<keyword evidence="7" id="KW-1185">Reference proteome</keyword>
<reference evidence="6 7" key="1">
    <citation type="journal article" date="2014" name="Genome Biol. Evol.">
        <title>The secreted proteins of Achlya hypogyna and Thraustotheca clavata identify the ancestral oomycete secretome and reveal gene acquisitions by horizontal gene transfer.</title>
        <authorList>
            <person name="Misner I."/>
            <person name="Blouin N."/>
            <person name="Leonard G."/>
            <person name="Richards T.A."/>
            <person name="Lane C.E."/>
        </authorList>
    </citation>
    <scope>NUCLEOTIDE SEQUENCE [LARGE SCALE GENOMIC DNA]</scope>
    <source>
        <strain evidence="6 7">ATCC 48635</strain>
    </source>
</reference>
<dbReference type="GO" id="GO:0005829">
    <property type="term" value="C:cytosol"/>
    <property type="evidence" value="ECO:0007669"/>
    <property type="project" value="TreeGrafter"/>
</dbReference>
<dbReference type="Proteomes" id="UP000243579">
    <property type="component" value="Unassembled WGS sequence"/>
</dbReference>
<evidence type="ECO:0000259" key="4">
    <source>
        <dbReference type="PROSITE" id="PS51181"/>
    </source>
</evidence>
<dbReference type="OrthoDB" id="16692at2759"/>
<feature type="region of interest" description="Disordered" evidence="2">
    <location>
        <begin position="1"/>
        <end position="30"/>
    </location>
</feature>
<feature type="domain" description="C2 tensin-type" evidence="5">
    <location>
        <begin position="290"/>
        <end position="432"/>
    </location>
</feature>
<feature type="domain" description="Tyrosine specific protein phosphatases" evidence="3">
    <location>
        <begin position="199"/>
        <end position="274"/>
    </location>
</feature>
<dbReference type="Pfam" id="PF10409">
    <property type="entry name" value="PTEN_C2"/>
    <property type="match status" value="1"/>
</dbReference>
<dbReference type="EMBL" id="JNBR01002832">
    <property type="protein sequence ID" value="OQR81118.1"/>
    <property type="molecule type" value="Genomic_DNA"/>
</dbReference>
<proteinExistence type="predicted"/>
<feature type="domain" description="Phosphatase tensin-type" evidence="4">
    <location>
        <begin position="113"/>
        <end position="286"/>
    </location>
</feature>
<sequence length="649" mass="70350">MLKRFSEKLEKLRPTAPPPAPADPATDDADVSLFGETPARSGSVVSAETVAAASAAAAAAASGMYGLMKKAQSAATYAAKEGSAKAVVWKAKALEAADMDALQRRLNQALDSSGGPVDINTLNFTYVTENLIAMGFPTKTHGSRGAIRENPIDAVASILNTRHKGHYMIWNLSEEGYDYNYFDNQVLEFYFPGHPAPPLGLLFKICSSIESWTSADAKNIAVVHCLTGKGRTGTVLACYLAWTGAYDSPMEALEAVGDARRTPVEKLTIPSQRRYIQYFTNVLDGVQPRSMPLLLRRVIINSIPVFGARTTVEDDAEVTEEGCCPYVQIFKGGKLVFTTTWRDAQEGTGVRWASTSDGSVSFNVDCMLQGDVLVRCRHLTDSGQRISMFRAAFHTGYIPMGILRLTKAQLDGACQDPRFDKDFFVDLIFAPVQDAPAAAASDAPQSEGVTISEEDREAYDVMLSKDEKFWDEIAARKTRLRAAAPAHQPKKPTSTFSIVSSDEDIHVEMETSYRKGSWDDAKDQDLLAELQSTLGSQPRALALDDDLADMKELEKELGLERFLLEAKPSPTASVGVASTSVEPPSATSSAIATMDVQELLQDDFSDLGLSPPKQASAVGAAADFDFEDDEFAELEQYLSTLGPKGPAKE</sequence>
<dbReference type="GO" id="GO:0016314">
    <property type="term" value="F:phosphatidylinositol-3,4,5-trisphosphate 3-phosphatase activity"/>
    <property type="evidence" value="ECO:0007669"/>
    <property type="project" value="TreeGrafter"/>
</dbReference>
<protein>
    <submittedName>
        <fullName evidence="6">Phosphatidylinositol-3,4,5-trisphosphate 3-phosphatase</fullName>
    </submittedName>
</protein>
<dbReference type="InterPro" id="IPR035892">
    <property type="entry name" value="C2_domain_sf"/>
</dbReference>
<keyword evidence="1" id="KW-0378">Hydrolase</keyword>
<evidence type="ECO:0000259" key="5">
    <source>
        <dbReference type="PROSITE" id="PS51182"/>
    </source>
</evidence>
<dbReference type="InterPro" id="IPR000387">
    <property type="entry name" value="Tyr_Pase_dom"/>
</dbReference>
<name>A0A1V9Y613_ACHHY</name>
<gene>
    <name evidence="6" type="ORF">ACHHYP_16726</name>
</gene>
<dbReference type="InterPro" id="IPR051281">
    <property type="entry name" value="Dual-spec_lipid-protein_phosph"/>
</dbReference>
<dbReference type="AlphaFoldDB" id="A0A1V9Y613"/>
<dbReference type="PROSITE" id="PS00383">
    <property type="entry name" value="TYR_PHOSPHATASE_1"/>
    <property type="match status" value="1"/>
</dbReference>
<organism evidence="6 7">
    <name type="scientific">Achlya hypogyna</name>
    <name type="common">Oomycete</name>
    <name type="synonym">Protoachlya hypogyna</name>
    <dbReference type="NCBI Taxonomy" id="1202772"/>
    <lineage>
        <taxon>Eukaryota</taxon>
        <taxon>Sar</taxon>
        <taxon>Stramenopiles</taxon>
        <taxon>Oomycota</taxon>
        <taxon>Saprolegniomycetes</taxon>
        <taxon>Saprolegniales</taxon>
        <taxon>Achlyaceae</taxon>
        <taxon>Achlya</taxon>
    </lineage>
</organism>
<dbReference type="CDD" id="cd14497">
    <property type="entry name" value="PTP_PTEN-like"/>
    <property type="match status" value="1"/>
</dbReference>